<protein>
    <submittedName>
        <fullName evidence="8">Na+/H+ antiporter subunit E</fullName>
    </submittedName>
</protein>
<keyword evidence="3" id="KW-1003">Cell membrane</keyword>
<organism evidence="8 9">
    <name type="scientific">Tenuifilum thalassicum</name>
    <dbReference type="NCBI Taxonomy" id="2590900"/>
    <lineage>
        <taxon>Bacteria</taxon>
        <taxon>Pseudomonadati</taxon>
        <taxon>Bacteroidota</taxon>
        <taxon>Bacteroidia</taxon>
        <taxon>Bacteroidales</taxon>
        <taxon>Tenuifilaceae</taxon>
        <taxon>Tenuifilum</taxon>
    </lineage>
</organism>
<dbReference type="GO" id="GO:0005886">
    <property type="term" value="C:plasma membrane"/>
    <property type="evidence" value="ECO:0007669"/>
    <property type="project" value="UniProtKB-SubCell"/>
</dbReference>
<keyword evidence="9" id="KW-1185">Reference proteome</keyword>
<evidence type="ECO:0000256" key="5">
    <source>
        <dbReference type="ARBA" id="ARBA00022989"/>
    </source>
</evidence>
<sequence>MRIIFRLILVSTILTVGYLFYIDFSLVAHWVLVIFFSILFSLWLLTFFFSRKTFFQGIYFAEFVLYFAREMLTATFQIVREVLTRKTHIKAGIIALPLDLKDDLEITILASLISLTPGTLSIEVSEDKSLLFIHAMYIPNGDTDRIKSQIKNGFERRVQRIFN</sequence>
<evidence type="ECO:0000313" key="9">
    <source>
        <dbReference type="Proteomes" id="UP000500961"/>
    </source>
</evidence>
<dbReference type="PIRSF" id="PIRSF019239">
    <property type="entry name" value="MrpE"/>
    <property type="match status" value="1"/>
</dbReference>
<evidence type="ECO:0000256" key="2">
    <source>
        <dbReference type="ARBA" id="ARBA00006228"/>
    </source>
</evidence>
<dbReference type="Proteomes" id="UP000500961">
    <property type="component" value="Chromosome"/>
</dbReference>
<dbReference type="PANTHER" id="PTHR34584">
    <property type="entry name" value="NA(+)/H(+) ANTIPORTER SUBUNIT E1"/>
    <property type="match status" value="1"/>
</dbReference>
<evidence type="ECO:0000313" key="8">
    <source>
        <dbReference type="EMBL" id="QKG79655.1"/>
    </source>
</evidence>
<gene>
    <name evidence="8" type="ORF">FHG85_05065</name>
</gene>
<evidence type="ECO:0000256" key="4">
    <source>
        <dbReference type="ARBA" id="ARBA00022692"/>
    </source>
</evidence>
<keyword evidence="5 7" id="KW-1133">Transmembrane helix</keyword>
<dbReference type="EMBL" id="CP041345">
    <property type="protein sequence ID" value="QKG79655.1"/>
    <property type="molecule type" value="Genomic_DNA"/>
</dbReference>
<dbReference type="GO" id="GO:0008324">
    <property type="term" value="F:monoatomic cation transmembrane transporter activity"/>
    <property type="evidence" value="ECO:0007669"/>
    <property type="project" value="InterPro"/>
</dbReference>
<dbReference type="PANTHER" id="PTHR34584:SF1">
    <property type="entry name" value="NA(+)_H(+) ANTIPORTER SUBUNIT E1"/>
    <property type="match status" value="1"/>
</dbReference>
<feature type="transmembrane region" description="Helical" evidence="7">
    <location>
        <begin position="30"/>
        <end position="49"/>
    </location>
</feature>
<dbReference type="KEGG" id="ttz:FHG85_05065"/>
<feature type="transmembrane region" description="Helical" evidence="7">
    <location>
        <begin position="7"/>
        <end position="24"/>
    </location>
</feature>
<keyword evidence="6 7" id="KW-0472">Membrane</keyword>
<reference evidence="8 9" key="1">
    <citation type="submission" date="2019-07" db="EMBL/GenBank/DDBJ databases">
        <title>Thalassofilum flectens gen. nov., sp. nov., a novel moderate thermophilic anaerobe from a shallow sea hot spring in Kunashir Island (Russia), representing a new family in the order Bacteroidales, and proposal of Thalassofilacea fam. nov.</title>
        <authorList>
            <person name="Kochetkova T.V."/>
            <person name="Podosokorskaya O.A."/>
            <person name="Novikov A."/>
            <person name="Elcheninov A.G."/>
            <person name="Toshchakov S.V."/>
            <person name="Kublanov I.V."/>
        </authorList>
    </citation>
    <scope>NUCLEOTIDE SEQUENCE [LARGE SCALE GENOMIC DNA]</scope>
    <source>
        <strain evidence="8 9">38-H</strain>
    </source>
</reference>
<name>A0A7D3XKM0_9BACT</name>
<accession>A0A7D3XKM0</accession>
<dbReference type="Pfam" id="PF01899">
    <property type="entry name" value="MNHE"/>
    <property type="match status" value="1"/>
</dbReference>
<evidence type="ECO:0000256" key="6">
    <source>
        <dbReference type="ARBA" id="ARBA00023136"/>
    </source>
</evidence>
<evidence type="ECO:0000256" key="1">
    <source>
        <dbReference type="ARBA" id="ARBA00004651"/>
    </source>
</evidence>
<comment type="subcellular location">
    <subcellularLocation>
        <location evidence="1">Cell membrane</location>
        <topology evidence="1">Multi-pass membrane protein</topology>
    </subcellularLocation>
</comment>
<evidence type="ECO:0000256" key="3">
    <source>
        <dbReference type="ARBA" id="ARBA00022475"/>
    </source>
</evidence>
<evidence type="ECO:0000256" key="7">
    <source>
        <dbReference type="SAM" id="Phobius"/>
    </source>
</evidence>
<proteinExistence type="inferred from homology"/>
<keyword evidence="4 7" id="KW-0812">Transmembrane</keyword>
<dbReference type="RefSeq" id="WP_173073620.1">
    <property type="nucleotide sequence ID" value="NZ_CP041345.1"/>
</dbReference>
<dbReference type="AlphaFoldDB" id="A0A7D3XKM0"/>
<comment type="similarity">
    <text evidence="2">Belongs to the CPA3 antiporters (TC 2.A.63) subunit E family.</text>
</comment>
<dbReference type="InterPro" id="IPR002758">
    <property type="entry name" value="Cation_antiport_E"/>
</dbReference>